<comment type="caution">
    <text evidence="2">The sequence shown here is derived from an EMBL/GenBank/DDBJ whole genome shotgun (WGS) entry which is preliminary data.</text>
</comment>
<dbReference type="OrthoDB" id="9802991at2"/>
<dbReference type="InterPro" id="IPR001279">
    <property type="entry name" value="Metallo-B-lactamas"/>
</dbReference>
<keyword evidence="3" id="KW-1185">Reference proteome</keyword>
<feature type="domain" description="Metallo-beta-lactamase" evidence="1">
    <location>
        <begin position="22"/>
        <end position="184"/>
    </location>
</feature>
<dbReference type="RefSeq" id="WP_132880190.1">
    <property type="nucleotide sequence ID" value="NZ_SLXQ01000017.1"/>
</dbReference>
<organism evidence="2 3">
    <name type="scientific">Tamaricihabitans halophyticus</name>
    <dbReference type="NCBI Taxonomy" id="1262583"/>
    <lineage>
        <taxon>Bacteria</taxon>
        <taxon>Bacillati</taxon>
        <taxon>Actinomycetota</taxon>
        <taxon>Actinomycetes</taxon>
        <taxon>Pseudonocardiales</taxon>
        <taxon>Pseudonocardiaceae</taxon>
        <taxon>Tamaricihabitans</taxon>
    </lineage>
</organism>
<dbReference type="Pfam" id="PF00753">
    <property type="entry name" value="Lactamase_B"/>
    <property type="match status" value="1"/>
</dbReference>
<proteinExistence type="predicted"/>
<evidence type="ECO:0000313" key="2">
    <source>
        <dbReference type="EMBL" id="TCP45065.1"/>
    </source>
</evidence>
<gene>
    <name evidence="2" type="ORF">EV191_11731</name>
</gene>
<accession>A0A4R2QDR0</accession>
<dbReference type="EMBL" id="SLXQ01000017">
    <property type="protein sequence ID" value="TCP45065.1"/>
    <property type="molecule type" value="Genomic_DNA"/>
</dbReference>
<dbReference type="AlphaFoldDB" id="A0A4R2QDR0"/>
<protein>
    <submittedName>
        <fullName evidence="2">Metallo-beta-lactamase superfamily protein</fullName>
    </submittedName>
</protein>
<sequence length="214" mass="22696">MLTQVSTDLWETPTFSPFPGLTTHAYLWTSRPGNNLLFYSPGGSDSLDAVAERGGIAHQYLSHQDEAGDVLKEIAERFGATLHAPAAELDAIGRFTEVQVQLAERHVDDNGVEVIPTPGHSPGSTCFLFTSADGRRYLLTGDTIFRTTDGTWSAGYIPGVSDATALAATLDLLATLEPDVIISSAFQGDSGVTPLADTAWADCVAQARATLPSN</sequence>
<dbReference type="InterPro" id="IPR036866">
    <property type="entry name" value="RibonucZ/Hydroxyglut_hydro"/>
</dbReference>
<dbReference type="Proteomes" id="UP000294911">
    <property type="component" value="Unassembled WGS sequence"/>
</dbReference>
<evidence type="ECO:0000259" key="1">
    <source>
        <dbReference type="SMART" id="SM00849"/>
    </source>
</evidence>
<name>A0A4R2QDR0_9PSEU</name>
<reference evidence="2 3" key="1">
    <citation type="submission" date="2019-03" db="EMBL/GenBank/DDBJ databases">
        <title>Genomic Encyclopedia of Type Strains, Phase IV (KMG-IV): sequencing the most valuable type-strain genomes for metagenomic binning, comparative biology and taxonomic classification.</title>
        <authorList>
            <person name="Goeker M."/>
        </authorList>
    </citation>
    <scope>NUCLEOTIDE SEQUENCE [LARGE SCALE GENOMIC DNA]</scope>
    <source>
        <strain evidence="2 3">DSM 45765</strain>
    </source>
</reference>
<evidence type="ECO:0000313" key="3">
    <source>
        <dbReference type="Proteomes" id="UP000294911"/>
    </source>
</evidence>
<dbReference type="SUPFAM" id="SSF56281">
    <property type="entry name" value="Metallo-hydrolase/oxidoreductase"/>
    <property type="match status" value="1"/>
</dbReference>
<dbReference type="SMART" id="SM00849">
    <property type="entry name" value="Lactamase_B"/>
    <property type="match status" value="1"/>
</dbReference>
<dbReference type="Gene3D" id="3.60.15.10">
    <property type="entry name" value="Ribonuclease Z/Hydroxyacylglutathione hydrolase-like"/>
    <property type="match status" value="1"/>
</dbReference>
<dbReference type="PANTHER" id="PTHR42773:SF1">
    <property type="entry name" value="METALLO-BETA-LACTAMASE FAMILY PROTEIN"/>
    <property type="match status" value="1"/>
</dbReference>
<dbReference type="PANTHER" id="PTHR42773">
    <property type="entry name" value="METALLO-BETA-LACTAMASE-RELATED"/>
    <property type="match status" value="1"/>
</dbReference>